<dbReference type="InterPro" id="IPR012489">
    <property type="entry name" value="NucleaseA_inhib-like"/>
</dbReference>
<protein>
    <submittedName>
        <fullName evidence="1">Nuclease A inhibitor family protein</fullName>
    </submittedName>
</protein>
<dbReference type="SUPFAM" id="SSF82602">
    <property type="entry name" value="Nuclease A inhibitor (NuiA)"/>
    <property type="match status" value="1"/>
</dbReference>
<keyword evidence="2" id="KW-1185">Reference proteome</keyword>
<dbReference type="InterPro" id="IPR036587">
    <property type="entry name" value="NucleaseA_inhib-like_sf"/>
</dbReference>
<organism evidence="1 2">
    <name type="scientific">Anabaena azotica FACHB-119</name>
    <dbReference type="NCBI Taxonomy" id="947527"/>
    <lineage>
        <taxon>Bacteria</taxon>
        <taxon>Bacillati</taxon>
        <taxon>Cyanobacteriota</taxon>
        <taxon>Cyanophyceae</taxon>
        <taxon>Nostocales</taxon>
        <taxon>Nostocaceae</taxon>
        <taxon>Anabaena</taxon>
        <taxon>Anabaena azotica</taxon>
    </lineage>
</organism>
<dbReference type="Pfam" id="PF07924">
    <property type="entry name" value="NuiA"/>
    <property type="match status" value="1"/>
</dbReference>
<accession>A0ABR8CZH7</accession>
<dbReference type="EMBL" id="JACJSG010000007">
    <property type="protein sequence ID" value="MBD2500350.1"/>
    <property type="molecule type" value="Genomic_DNA"/>
</dbReference>
<proteinExistence type="predicted"/>
<comment type="caution">
    <text evidence="1">The sequence shown here is derived from an EMBL/GenBank/DDBJ whole genome shotgun (WGS) entry which is preliminary data.</text>
</comment>
<dbReference type="Gene3D" id="3.40.1460.10">
    <property type="entry name" value="Nuclease A inhibitor-like"/>
    <property type="match status" value="1"/>
</dbReference>
<name>A0ABR8CZH7_9NOST</name>
<gene>
    <name evidence="1" type="ORF">H6G83_06895</name>
</gene>
<evidence type="ECO:0000313" key="1">
    <source>
        <dbReference type="EMBL" id="MBD2500350.1"/>
    </source>
</evidence>
<dbReference type="Proteomes" id="UP000661112">
    <property type="component" value="Unassembled WGS sequence"/>
</dbReference>
<sequence length="133" mass="15103">MTNEIIAKLKQAADNLLMPSESEYPFEVFYWTGESQESLTNQKLLQLTGHPPETSIETVELDYFFRNCAQEKEWHDETQKENVSKFQSLVKTLQENLTNIQVYRLGAINIDVYIVGATPSGDLAGISTKLVET</sequence>
<reference evidence="1 2" key="1">
    <citation type="journal article" date="2020" name="ISME J.">
        <title>Comparative genomics reveals insights into cyanobacterial evolution and habitat adaptation.</title>
        <authorList>
            <person name="Chen M.Y."/>
            <person name="Teng W.K."/>
            <person name="Zhao L."/>
            <person name="Hu C.X."/>
            <person name="Zhou Y.K."/>
            <person name="Han B.P."/>
            <person name="Song L.R."/>
            <person name="Shu W.S."/>
        </authorList>
    </citation>
    <scope>NUCLEOTIDE SEQUENCE [LARGE SCALE GENOMIC DNA]</scope>
    <source>
        <strain evidence="1 2">FACHB-119</strain>
    </source>
</reference>
<evidence type="ECO:0000313" key="2">
    <source>
        <dbReference type="Proteomes" id="UP000661112"/>
    </source>
</evidence>
<dbReference type="PIRSF" id="PIRSF011544">
    <property type="entry name" value="NucleaseA_inhib-like"/>
    <property type="match status" value="1"/>
</dbReference>
<dbReference type="RefSeq" id="WP_190468954.1">
    <property type="nucleotide sequence ID" value="NZ_JACJSG010000007.1"/>
</dbReference>